<keyword evidence="2" id="KW-0472">Membrane</keyword>
<comment type="caution">
    <text evidence="4">The sequence shown here is derived from an EMBL/GenBank/DDBJ whole genome shotgun (WGS) entry which is preliminary data.</text>
</comment>
<evidence type="ECO:0000259" key="3">
    <source>
        <dbReference type="SMART" id="SM00244"/>
    </source>
</evidence>
<dbReference type="InterPro" id="IPR036013">
    <property type="entry name" value="Band_7/SPFH_dom_sf"/>
</dbReference>
<dbReference type="InterPro" id="IPR001107">
    <property type="entry name" value="Band_7"/>
</dbReference>
<keyword evidence="2" id="KW-0812">Transmembrane</keyword>
<gene>
    <name evidence="4" type="ORF">WMO26_13020</name>
</gene>
<dbReference type="PANTHER" id="PTHR23222">
    <property type="entry name" value="PROHIBITIN"/>
    <property type="match status" value="1"/>
</dbReference>
<keyword evidence="1" id="KW-0175">Coiled coil</keyword>
<dbReference type="PANTHER" id="PTHR23222:SF0">
    <property type="entry name" value="PROHIBITIN 1"/>
    <property type="match status" value="1"/>
</dbReference>
<dbReference type="Proteomes" id="UP001489509">
    <property type="component" value="Unassembled WGS sequence"/>
</dbReference>
<dbReference type="RefSeq" id="WP_349221050.1">
    <property type="nucleotide sequence ID" value="NZ_JBBMFD010000041.1"/>
</dbReference>
<reference evidence="4 5" key="1">
    <citation type="submission" date="2024-03" db="EMBL/GenBank/DDBJ databases">
        <title>Human intestinal bacterial collection.</title>
        <authorList>
            <person name="Pauvert C."/>
            <person name="Hitch T.C.A."/>
            <person name="Clavel T."/>
        </authorList>
    </citation>
    <scope>NUCLEOTIDE SEQUENCE [LARGE SCALE GENOMIC DNA]</scope>
    <source>
        <strain evidence="4 5">CLA-JM-H44</strain>
    </source>
</reference>
<evidence type="ECO:0000313" key="5">
    <source>
        <dbReference type="Proteomes" id="UP001489509"/>
    </source>
</evidence>
<accession>A0ABV1E361</accession>
<protein>
    <submittedName>
        <fullName evidence="4">Prohibitin family protein</fullName>
    </submittedName>
</protein>
<dbReference type="SUPFAM" id="SSF117892">
    <property type="entry name" value="Band 7/SPFH domain"/>
    <property type="match status" value="1"/>
</dbReference>
<keyword evidence="5" id="KW-1185">Reference proteome</keyword>
<dbReference type="Pfam" id="PF01145">
    <property type="entry name" value="Band_7"/>
    <property type="match status" value="1"/>
</dbReference>
<dbReference type="CDD" id="cd03401">
    <property type="entry name" value="SPFH_prohibitin"/>
    <property type="match status" value="1"/>
</dbReference>
<dbReference type="PRINTS" id="PR00679">
    <property type="entry name" value="PROHIBITIN"/>
</dbReference>
<dbReference type="EMBL" id="JBBMFD010000041">
    <property type="protein sequence ID" value="MEQ2441753.1"/>
    <property type="molecule type" value="Genomic_DNA"/>
</dbReference>
<evidence type="ECO:0000313" key="4">
    <source>
        <dbReference type="EMBL" id="MEQ2441753.1"/>
    </source>
</evidence>
<keyword evidence="2" id="KW-1133">Transmembrane helix</keyword>
<evidence type="ECO:0000256" key="1">
    <source>
        <dbReference type="SAM" id="Coils"/>
    </source>
</evidence>
<sequence length="272" mass="29867">MNATLSGKKIAKIVLIIVAALLVLLVILSSFTVVPVGHRGVLTTFGAIQTGTLQEGVNFKIPFVQNVQNVDVRVRKMETDASSASKDLQEISSTIAVNYRIDAGAADQLIKNVGTAYESTIISPAIAECVKAVTSQYTAEELITKRTAVSAQMKDDLATKLKDKYILVDSFNIIDFGFSDQFNKAIEEKQIAEQNALKAKYDLERIKTEAEQQITQAQAEAEALRLKSKEVTRDLIYLEYIQKWDGKMPTYYGGGDFLFTLPGDDTASTPAQ</sequence>
<proteinExistence type="predicted"/>
<feature type="domain" description="Band 7" evidence="3">
    <location>
        <begin position="29"/>
        <end position="190"/>
    </location>
</feature>
<dbReference type="InterPro" id="IPR000163">
    <property type="entry name" value="Prohibitin"/>
</dbReference>
<organism evidence="4 5">
    <name type="scientific">Solibaculum intestinale</name>
    <dbReference type="NCBI Taxonomy" id="3133165"/>
    <lineage>
        <taxon>Bacteria</taxon>
        <taxon>Bacillati</taxon>
        <taxon>Bacillota</taxon>
        <taxon>Clostridia</taxon>
        <taxon>Eubacteriales</taxon>
        <taxon>Oscillospiraceae</taxon>
        <taxon>Solibaculum</taxon>
    </lineage>
</organism>
<feature type="transmembrane region" description="Helical" evidence="2">
    <location>
        <begin position="12"/>
        <end position="34"/>
    </location>
</feature>
<name>A0ABV1E361_9FIRM</name>
<dbReference type="Gene3D" id="3.30.479.30">
    <property type="entry name" value="Band 7 domain"/>
    <property type="match status" value="1"/>
</dbReference>
<feature type="coiled-coil region" evidence="1">
    <location>
        <begin position="200"/>
        <end position="234"/>
    </location>
</feature>
<dbReference type="SMART" id="SM00244">
    <property type="entry name" value="PHB"/>
    <property type="match status" value="1"/>
</dbReference>
<evidence type="ECO:0000256" key="2">
    <source>
        <dbReference type="SAM" id="Phobius"/>
    </source>
</evidence>